<dbReference type="EMBL" id="FNDD01000002">
    <property type="protein sequence ID" value="SDG77159.1"/>
    <property type="molecule type" value="Genomic_DNA"/>
</dbReference>
<dbReference type="PANTHER" id="PTHR48111">
    <property type="entry name" value="REGULATOR OF RPOS"/>
    <property type="match status" value="1"/>
</dbReference>
<dbReference type="PANTHER" id="PTHR48111:SF56">
    <property type="entry name" value="TETRATHIONATE RESPONSE REGULATORY PROTEIN TTRR"/>
    <property type="match status" value="1"/>
</dbReference>
<keyword evidence="8" id="KW-1185">Reference proteome</keyword>
<evidence type="ECO:0000256" key="3">
    <source>
        <dbReference type="PROSITE-ProRule" id="PRU01091"/>
    </source>
</evidence>
<dbReference type="CDD" id="cd00383">
    <property type="entry name" value="trans_reg_C"/>
    <property type="match status" value="1"/>
</dbReference>
<dbReference type="GO" id="GO:0032993">
    <property type="term" value="C:protein-DNA complex"/>
    <property type="evidence" value="ECO:0007669"/>
    <property type="project" value="TreeGrafter"/>
</dbReference>
<dbReference type="AlphaFoldDB" id="A0A1G7WZ06"/>
<dbReference type="InterPro" id="IPR011006">
    <property type="entry name" value="CheY-like_superfamily"/>
</dbReference>
<dbReference type="Gene3D" id="6.10.250.690">
    <property type="match status" value="1"/>
</dbReference>
<gene>
    <name evidence="6" type="ORF">SAMN04488136_102271</name>
    <name evidence="7" type="ORF">SAMN04488136_10475</name>
</gene>
<evidence type="ECO:0000256" key="2">
    <source>
        <dbReference type="PROSITE-ProRule" id="PRU00169"/>
    </source>
</evidence>
<dbReference type="Pfam" id="PF00072">
    <property type="entry name" value="Response_reg"/>
    <property type="match status" value="1"/>
</dbReference>
<evidence type="ECO:0000313" key="6">
    <source>
        <dbReference type="EMBL" id="SDG77159.1"/>
    </source>
</evidence>
<dbReference type="STRING" id="861298.SAMN04488136_102271"/>
<protein>
    <submittedName>
        <fullName evidence="6">DNA-binding response regulator, OmpR family, contains REC and winged-helix (WHTH) domain</fullName>
    </submittedName>
</protein>
<feature type="DNA-binding region" description="OmpR/PhoB-type" evidence="3">
    <location>
        <begin position="147"/>
        <end position="245"/>
    </location>
</feature>
<dbReference type="SUPFAM" id="SSF46894">
    <property type="entry name" value="C-terminal effector domain of the bipartite response regulators"/>
    <property type="match status" value="1"/>
</dbReference>
<dbReference type="GO" id="GO:0006355">
    <property type="term" value="P:regulation of DNA-templated transcription"/>
    <property type="evidence" value="ECO:0007669"/>
    <property type="project" value="InterPro"/>
</dbReference>
<feature type="domain" description="Response regulatory" evidence="4">
    <location>
        <begin position="19"/>
        <end position="138"/>
    </location>
</feature>
<dbReference type="GO" id="GO:0000976">
    <property type="term" value="F:transcription cis-regulatory region binding"/>
    <property type="evidence" value="ECO:0007669"/>
    <property type="project" value="TreeGrafter"/>
</dbReference>
<keyword evidence="2" id="KW-0597">Phosphoprotein</keyword>
<dbReference type="Proteomes" id="UP000198854">
    <property type="component" value="Unassembled WGS sequence"/>
</dbReference>
<dbReference type="Gene3D" id="1.10.10.10">
    <property type="entry name" value="Winged helix-like DNA-binding domain superfamily/Winged helix DNA-binding domain"/>
    <property type="match status" value="1"/>
</dbReference>
<evidence type="ECO:0000313" key="8">
    <source>
        <dbReference type="Proteomes" id="UP000198854"/>
    </source>
</evidence>
<feature type="modified residue" description="4-aspartylphosphate" evidence="2">
    <location>
        <position position="68"/>
    </location>
</feature>
<dbReference type="SMART" id="SM00862">
    <property type="entry name" value="Trans_reg_C"/>
    <property type="match status" value="1"/>
</dbReference>
<accession>A0A1G7WZ06</accession>
<dbReference type="SMART" id="SM00448">
    <property type="entry name" value="REC"/>
    <property type="match status" value="1"/>
</dbReference>
<dbReference type="Pfam" id="PF00486">
    <property type="entry name" value="Trans_reg_C"/>
    <property type="match status" value="1"/>
</dbReference>
<dbReference type="SUPFAM" id="SSF52172">
    <property type="entry name" value="CheY-like"/>
    <property type="match status" value="1"/>
</dbReference>
<reference evidence="6 8" key="1">
    <citation type="submission" date="2016-10" db="EMBL/GenBank/DDBJ databases">
        <authorList>
            <person name="de Groot N.N."/>
        </authorList>
    </citation>
    <scope>NUCLEOTIDE SEQUENCE [LARGE SCALE GENOMIC DNA]</scope>
    <source>
        <strain evidence="6 8">CGMCC 1.10228</strain>
    </source>
</reference>
<dbReference type="GO" id="GO:0005829">
    <property type="term" value="C:cytosol"/>
    <property type="evidence" value="ECO:0007669"/>
    <property type="project" value="TreeGrafter"/>
</dbReference>
<dbReference type="EMBL" id="FNDD01000004">
    <property type="protein sequence ID" value="SDG88526.1"/>
    <property type="molecule type" value="Genomic_DNA"/>
</dbReference>
<name>A0A1G7WZ06_9VIBR</name>
<dbReference type="InterPro" id="IPR039420">
    <property type="entry name" value="WalR-like"/>
</dbReference>
<dbReference type="GO" id="GO:0000156">
    <property type="term" value="F:phosphorelay response regulator activity"/>
    <property type="evidence" value="ECO:0007669"/>
    <property type="project" value="TreeGrafter"/>
</dbReference>
<dbReference type="InterPro" id="IPR036388">
    <property type="entry name" value="WH-like_DNA-bd_sf"/>
</dbReference>
<proteinExistence type="predicted"/>
<evidence type="ECO:0000256" key="1">
    <source>
        <dbReference type="ARBA" id="ARBA00023125"/>
    </source>
</evidence>
<evidence type="ECO:0000313" key="7">
    <source>
        <dbReference type="EMBL" id="SDG88526.1"/>
    </source>
</evidence>
<sequence length="245" mass="27320">MNCDNIEPIQSITFEQTMKLLIIEDSEPLRRSLSVGLNNLGFAVDDSGDGAEGLSMALNNHYDAIVLDLMLPSVAGMDILKTIRQQAIHQQKPMPQILILSAKTETQDRIDGLLEGADDYLTKPFSFEELHARILAITRRSNPSAVDNHIRVGDFDIDKSLKVFSYRQHSIELTKNEFKIVQCLFGAKGRVVSIEMISEAVVGSFDHLSKNSIEAHLSAVRKKVRQLGADLPVKNKRGFGYIVEE</sequence>
<dbReference type="PROSITE" id="PS50110">
    <property type="entry name" value="RESPONSE_REGULATORY"/>
    <property type="match status" value="1"/>
</dbReference>
<dbReference type="PROSITE" id="PS51755">
    <property type="entry name" value="OMPR_PHOB"/>
    <property type="match status" value="1"/>
</dbReference>
<keyword evidence="1 3" id="KW-0238">DNA-binding</keyword>
<dbReference type="InterPro" id="IPR001867">
    <property type="entry name" value="OmpR/PhoB-type_DNA-bd"/>
</dbReference>
<organism evidence="6 8">
    <name type="scientific">Vibrio xiamenensis</name>
    <dbReference type="NCBI Taxonomy" id="861298"/>
    <lineage>
        <taxon>Bacteria</taxon>
        <taxon>Pseudomonadati</taxon>
        <taxon>Pseudomonadota</taxon>
        <taxon>Gammaproteobacteria</taxon>
        <taxon>Vibrionales</taxon>
        <taxon>Vibrionaceae</taxon>
        <taxon>Vibrio</taxon>
    </lineage>
</organism>
<dbReference type="Gene3D" id="3.40.50.2300">
    <property type="match status" value="1"/>
</dbReference>
<feature type="domain" description="OmpR/PhoB-type" evidence="5">
    <location>
        <begin position="147"/>
        <end position="245"/>
    </location>
</feature>
<evidence type="ECO:0000259" key="5">
    <source>
        <dbReference type="PROSITE" id="PS51755"/>
    </source>
</evidence>
<dbReference type="InterPro" id="IPR016032">
    <property type="entry name" value="Sig_transdc_resp-reg_C-effctor"/>
</dbReference>
<dbReference type="InterPro" id="IPR001789">
    <property type="entry name" value="Sig_transdc_resp-reg_receiver"/>
</dbReference>
<evidence type="ECO:0000259" key="4">
    <source>
        <dbReference type="PROSITE" id="PS50110"/>
    </source>
</evidence>